<evidence type="ECO:0000313" key="12">
    <source>
        <dbReference type="Proteomes" id="UP001293593"/>
    </source>
</evidence>
<proteinExistence type="inferred from homology"/>
<feature type="signal peptide" evidence="10">
    <location>
        <begin position="1"/>
        <end position="21"/>
    </location>
</feature>
<evidence type="ECO:0000256" key="10">
    <source>
        <dbReference type="SAM" id="SignalP"/>
    </source>
</evidence>
<dbReference type="Proteomes" id="UP001293593">
    <property type="component" value="Unassembled WGS sequence"/>
</dbReference>
<gene>
    <name evidence="11" type="ORF">QN277_026662</name>
</gene>
<reference evidence="11" key="1">
    <citation type="submission" date="2023-10" db="EMBL/GenBank/DDBJ databases">
        <title>Chromosome-level genome of the transformable northern wattle, Acacia crassicarpa.</title>
        <authorList>
            <person name="Massaro I."/>
            <person name="Sinha N.R."/>
            <person name="Poethig S."/>
            <person name="Leichty A.R."/>
        </authorList>
    </citation>
    <scope>NUCLEOTIDE SEQUENCE</scope>
    <source>
        <strain evidence="11">Acra3RX</strain>
        <tissue evidence="11">Leaf</tissue>
    </source>
</reference>
<evidence type="ECO:0000256" key="6">
    <source>
        <dbReference type="ARBA" id="ARBA00033335"/>
    </source>
</evidence>
<evidence type="ECO:0000256" key="4">
    <source>
        <dbReference type="ARBA" id="ARBA00022801"/>
    </source>
</evidence>
<dbReference type="GO" id="GO:0005975">
    <property type="term" value="P:carbohydrate metabolic process"/>
    <property type="evidence" value="ECO:0007669"/>
    <property type="project" value="InterPro"/>
</dbReference>
<dbReference type="PROSITE" id="PS00587">
    <property type="entry name" value="GLYCOSYL_HYDROL_F17"/>
    <property type="match status" value="1"/>
</dbReference>
<dbReference type="EMBL" id="JAWXYG010000008">
    <property type="protein sequence ID" value="KAK4265637.1"/>
    <property type="molecule type" value="Genomic_DNA"/>
</dbReference>
<evidence type="ECO:0000256" key="5">
    <source>
        <dbReference type="ARBA" id="ARBA00023295"/>
    </source>
</evidence>
<evidence type="ECO:0000256" key="8">
    <source>
        <dbReference type="RuleBase" id="RU004335"/>
    </source>
</evidence>
<accession>A0AAE1JBB1</accession>
<comment type="similarity">
    <text evidence="2 8">Belongs to the glycosyl hydrolase 17 family.</text>
</comment>
<evidence type="ECO:0000256" key="9">
    <source>
        <dbReference type="RuleBase" id="RU004336"/>
    </source>
</evidence>
<evidence type="ECO:0000256" key="3">
    <source>
        <dbReference type="ARBA" id="ARBA00012780"/>
    </source>
</evidence>
<keyword evidence="12" id="KW-1185">Reference proteome</keyword>
<dbReference type="InterPro" id="IPR017853">
    <property type="entry name" value="GH"/>
</dbReference>
<dbReference type="AlphaFoldDB" id="A0AAE1JBB1"/>
<sequence length="338" mass="36887">MMRIVQIAIALWALAAAVAEAAAPIGINYGRLGDNLPPPPEVVQMFRQNGVTKMRLFDPDPNVLNALKNSNISVALGVRNQDLQLMSTNTDAVNGWFNANIAPLMNEVAFEYIVVGNELVPGDLANFLLPVMQNFQALLDNRQIKTIGVTTCVATSVFGNSYPPSASVFADNSKEVMTKILGFLAYVQRPLFINLYPYFAYASDPVNIRLDYAQFTAAGVVVQDGPLGYTNMLDAMIDAFFWSMEKVGVSNVGVVVSESGWPSGGNGNLTNPELASTYNKNFAKRITTQNGTPKRPDAVIPGYIFAMFNENQKPPGVEQNFGLFNPITKQPIYPCFPL</sequence>
<dbReference type="EC" id="3.2.1.39" evidence="3"/>
<dbReference type="InterPro" id="IPR000490">
    <property type="entry name" value="Glyco_hydro_17"/>
</dbReference>
<evidence type="ECO:0000256" key="7">
    <source>
        <dbReference type="ARBA" id="ARBA00033417"/>
    </source>
</evidence>
<feature type="chain" id="PRO_5042050599" description="glucan endo-1,3-beta-D-glucosidase" evidence="10">
    <location>
        <begin position="22"/>
        <end position="338"/>
    </location>
</feature>
<evidence type="ECO:0000256" key="1">
    <source>
        <dbReference type="ARBA" id="ARBA00000382"/>
    </source>
</evidence>
<dbReference type="Pfam" id="PF00332">
    <property type="entry name" value="Glyco_hydro_17"/>
    <property type="match status" value="1"/>
</dbReference>
<keyword evidence="10" id="KW-0732">Signal</keyword>
<dbReference type="Gene3D" id="3.20.20.80">
    <property type="entry name" value="Glycosidases"/>
    <property type="match status" value="1"/>
</dbReference>
<comment type="catalytic activity">
    <reaction evidence="1">
        <text>Hydrolysis of (1-&gt;3)-beta-D-glucosidic linkages in (1-&gt;3)-beta-D-glucans.</text>
        <dbReference type="EC" id="3.2.1.39"/>
    </reaction>
</comment>
<organism evidence="11 12">
    <name type="scientific">Acacia crassicarpa</name>
    <name type="common">northern wattle</name>
    <dbReference type="NCBI Taxonomy" id="499986"/>
    <lineage>
        <taxon>Eukaryota</taxon>
        <taxon>Viridiplantae</taxon>
        <taxon>Streptophyta</taxon>
        <taxon>Embryophyta</taxon>
        <taxon>Tracheophyta</taxon>
        <taxon>Spermatophyta</taxon>
        <taxon>Magnoliopsida</taxon>
        <taxon>eudicotyledons</taxon>
        <taxon>Gunneridae</taxon>
        <taxon>Pentapetalae</taxon>
        <taxon>rosids</taxon>
        <taxon>fabids</taxon>
        <taxon>Fabales</taxon>
        <taxon>Fabaceae</taxon>
        <taxon>Caesalpinioideae</taxon>
        <taxon>mimosoid clade</taxon>
        <taxon>Acacieae</taxon>
        <taxon>Acacia</taxon>
    </lineage>
</organism>
<keyword evidence="4 9" id="KW-0378">Hydrolase</keyword>
<dbReference type="InterPro" id="IPR044965">
    <property type="entry name" value="Glyco_hydro_17_plant"/>
</dbReference>
<keyword evidence="5 9" id="KW-0326">Glycosidase</keyword>
<dbReference type="PANTHER" id="PTHR32227">
    <property type="entry name" value="GLUCAN ENDO-1,3-BETA-GLUCOSIDASE BG1-RELATED-RELATED"/>
    <property type="match status" value="1"/>
</dbReference>
<dbReference type="GO" id="GO:0042973">
    <property type="term" value="F:glucan endo-1,3-beta-D-glucosidase activity"/>
    <property type="evidence" value="ECO:0007669"/>
    <property type="project" value="UniProtKB-EC"/>
</dbReference>
<name>A0AAE1JBB1_9FABA</name>
<evidence type="ECO:0000256" key="2">
    <source>
        <dbReference type="ARBA" id="ARBA00008773"/>
    </source>
</evidence>
<evidence type="ECO:0000313" key="11">
    <source>
        <dbReference type="EMBL" id="KAK4265637.1"/>
    </source>
</evidence>
<comment type="caution">
    <text evidence="11">The sequence shown here is derived from an EMBL/GenBank/DDBJ whole genome shotgun (WGS) entry which is preliminary data.</text>
</comment>
<dbReference type="FunFam" id="3.20.20.80:FF:000010">
    <property type="entry name" value="glucan endo-1,3-beta-glucosidase, basic"/>
    <property type="match status" value="1"/>
</dbReference>
<protein>
    <recommendedName>
        <fullName evidence="3">glucan endo-1,3-beta-D-glucosidase</fullName>
        <ecNumber evidence="3">3.2.1.39</ecNumber>
    </recommendedName>
    <alternativeName>
        <fullName evidence="6">(1-&gt;3)-beta-glucan endohydrolase</fullName>
    </alternativeName>
    <alternativeName>
        <fullName evidence="7">Beta-1,3-endoglucanase</fullName>
    </alternativeName>
</protein>
<dbReference type="SUPFAM" id="SSF51445">
    <property type="entry name" value="(Trans)glycosidases"/>
    <property type="match status" value="1"/>
</dbReference>